<feature type="domain" description="IrrE N-terminal-like" evidence="1">
    <location>
        <begin position="18"/>
        <end position="123"/>
    </location>
</feature>
<gene>
    <name evidence="2" type="ORF">KR76_01725</name>
</gene>
<dbReference type="STRING" id="2045.KR76_01725"/>
<protein>
    <recommendedName>
        <fullName evidence="1">IrrE N-terminal-like domain-containing protein</fullName>
    </recommendedName>
</protein>
<proteinExistence type="predicted"/>
<dbReference type="RefSeq" id="WP_038676179.1">
    <property type="nucleotide sequence ID" value="NZ_BJMC01000025.1"/>
</dbReference>
<dbReference type="eggNOG" id="ENOG502ZG23">
    <property type="taxonomic scope" value="Bacteria"/>
</dbReference>
<evidence type="ECO:0000259" key="1">
    <source>
        <dbReference type="Pfam" id="PF06114"/>
    </source>
</evidence>
<reference evidence="2 3" key="1">
    <citation type="journal article" date="2015" name="Genome Announc.">
        <title>Complete Genome Sequence of Steroid-Transforming Nocardioides simplex VKM Ac-2033D.</title>
        <authorList>
            <person name="Shtratnikova V.Y."/>
            <person name="Schelkunov M.I."/>
            <person name="Pekov Y.A."/>
            <person name="Fokina V.V."/>
            <person name="Logacheva M.D."/>
            <person name="Sokolov S.L."/>
            <person name="Bragin E.Y."/>
            <person name="Ashapkin V.V."/>
            <person name="Donova M.V."/>
        </authorList>
    </citation>
    <scope>NUCLEOTIDE SEQUENCE [LARGE SCALE GENOMIC DNA]</scope>
    <source>
        <strain evidence="2 3">VKM Ac-2033D</strain>
    </source>
</reference>
<evidence type="ECO:0000313" key="2">
    <source>
        <dbReference type="EMBL" id="AIY15804.1"/>
    </source>
</evidence>
<dbReference type="OrthoDB" id="4727201at2"/>
<accession>A0A0A1DF31</accession>
<dbReference type="InterPro" id="IPR010359">
    <property type="entry name" value="IrrE_HExxH"/>
</dbReference>
<dbReference type="Proteomes" id="UP000030300">
    <property type="component" value="Chromosome"/>
</dbReference>
<dbReference type="HOGENOM" id="CLU_150682_0_0_11"/>
<dbReference type="KEGG" id="psim:KR76_01725"/>
<dbReference type="GeneID" id="96607710"/>
<dbReference type="EMBL" id="CP009896">
    <property type="protein sequence ID" value="AIY15804.1"/>
    <property type="molecule type" value="Genomic_DNA"/>
</dbReference>
<name>A0A0A1DF31_NOCSI</name>
<organism evidence="2 3">
    <name type="scientific">Nocardioides simplex</name>
    <name type="common">Arthrobacter simplex</name>
    <dbReference type="NCBI Taxonomy" id="2045"/>
    <lineage>
        <taxon>Bacteria</taxon>
        <taxon>Bacillati</taxon>
        <taxon>Actinomycetota</taxon>
        <taxon>Actinomycetes</taxon>
        <taxon>Propionibacteriales</taxon>
        <taxon>Nocardioidaceae</taxon>
        <taxon>Pimelobacter</taxon>
    </lineage>
</organism>
<keyword evidence="3" id="KW-1185">Reference proteome</keyword>
<dbReference type="AlphaFoldDB" id="A0A0A1DF31"/>
<dbReference type="Pfam" id="PF06114">
    <property type="entry name" value="Peptidase_M78"/>
    <property type="match status" value="1"/>
</dbReference>
<evidence type="ECO:0000313" key="3">
    <source>
        <dbReference type="Proteomes" id="UP000030300"/>
    </source>
</evidence>
<sequence length="143" mass="16471">MKNTYSPWDELASLPHIDLVWERLSDRKGEYRHWEQRIALDPRMRRHQARSVLCHELRHVAACDVVTHCGRTNLLQERRADRDAARLLVDVHDLGEVVAAHGEHHPTLARDLGVSLHIVRTRLANLHPSELHYLRGRQGAIGA</sequence>